<dbReference type="AlphaFoldDB" id="A0A4Y2WGG1"/>
<comment type="caution">
    <text evidence="1">The sequence shown here is derived from an EMBL/GenBank/DDBJ whole genome shotgun (WGS) entry which is preliminary data.</text>
</comment>
<proteinExistence type="predicted"/>
<accession>A0A4Y2WGG1</accession>
<dbReference type="EMBL" id="BGPR01059039">
    <property type="protein sequence ID" value="GBO35107.1"/>
    <property type="molecule type" value="Genomic_DNA"/>
</dbReference>
<protein>
    <submittedName>
        <fullName evidence="1">Uncharacterized protein</fullName>
    </submittedName>
</protein>
<gene>
    <name evidence="1" type="ORF">AVEN_149253_1</name>
</gene>
<keyword evidence="2" id="KW-1185">Reference proteome</keyword>
<organism evidence="1 2">
    <name type="scientific">Araneus ventricosus</name>
    <name type="common">Orbweaver spider</name>
    <name type="synonym">Epeira ventricosa</name>
    <dbReference type="NCBI Taxonomy" id="182803"/>
    <lineage>
        <taxon>Eukaryota</taxon>
        <taxon>Metazoa</taxon>
        <taxon>Ecdysozoa</taxon>
        <taxon>Arthropoda</taxon>
        <taxon>Chelicerata</taxon>
        <taxon>Arachnida</taxon>
        <taxon>Araneae</taxon>
        <taxon>Araneomorphae</taxon>
        <taxon>Entelegynae</taxon>
        <taxon>Araneoidea</taxon>
        <taxon>Araneidae</taxon>
        <taxon>Araneus</taxon>
    </lineage>
</organism>
<name>A0A4Y2WGG1_ARAVE</name>
<sequence>MLRAFLKFSDGCLYNMATATVHLFSSELRNRMAEGCQTEKEGSVLNQNYAKTGRMMCVLATNCSLRSVWMLEDFLKVLQAKHKCGLVSPKSLSERQRIPI</sequence>
<dbReference type="Proteomes" id="UP000499080">
    <property type="component" value="Unassembled WGS sequence"/>
</dbReference>
<evidence type="ECO:0000313" key="2">
    <source>
        <dbReference type="Proteomes" id="UP000499080"/>
    </source>
</evidence>
<reference evidence="1 2" key="1">
    <citation type="journal article" date="2019" name="Sci. Rep.">
        <title>Orb-weaving spider Araneus ventricosus genome elucidates the spidroin gene catalogue.</title>
        <authorList>
            <person name="Kono N."/>
            <person name="Nakamura H."/>
            <person name="Ohtoshi R."/>
            <person name="Moran D.A.P."/>
            <person name="Shinohara A."/>
            <person name="Yoshida Y."/>
            <person name="Fujiwara M."/>
            <person name="Mori M."/>
            <person name="Tomita M."/>
            <person name="Arakawa K."/>
        </authorList>
    </citation>
    <scope>NUCLEOTIDE SEQUENCE [LARGE SCALE GENOMIC DNA]</scope>
</reference>
<evidence type="ECO:0000313" key="1">
    <source>
        <dbReference type="EMBL" id="GBO35107.1"/>
    </source>
</evidence>